<evidence type="ECO:0000256" key="1">
    <source>
        <dbReference type="ARBA" id="ARBA00004613"/>
    </source>
</evidence>
<dbReference type="InterPro" id="IPR024079">
    <property type="entry name" value="MetalloPept_cat_dom_sf"/>
</dbReference>
<dbReference type="Gene3D" id="3.40.390.10">
    <property type="entry name" value="Collagenase (Catalytic Domain)"/>
    <property type="match status" value="1"/>
</dbReference>
<comment type="cofactor">
    <cofactor evidence="10 11">
        <name>Zn(2+)</name>
        <dbReference type="ChEBI" id="CHEBI:29105"/>
    </cofactor>
    <text evidence="10 11">Binds 1 zinc ion per subunit.</text>
</comment>
<keyword evidence="9" id="KW-0325">Glycoprotein</keyword>
<accession>A0ABM1ET03</accession>
<dbReference type="Proteomes" id="UP000695022">
    <property type="component" value="Unplaced"/>
</dbReference>
<evidence type="ECO:0000256" key="11">
    <source>
        <dbReference type="RuleBase" id="RU361183"/>
    </source>
</evidence>
<feature type="binding site" evidence="10">
    <location>
        <position position="217"/>
    </location>
    <ligand>
        <name>Zn(2+)</name>
        <dbReference type="ChEBI" id="CHEBI:29105"/>
        <note>catalytic</note>
    </ligand>
</feature>
<feature type="binding site" evidence="10">
    <location>
        <position position="211"/>
    </location>
    <ligand>
        <name>Zn(2+)</name>
        <dbReference type="ChEBI" id="CHEBI:29105"/>
        <note>catalytic</note>
    </ligand>
</feature>
<evidence type="ECO:0000256" key="6">
    <source>
        <dbReference type="ARBA" id="ARBA00022801"/>
    </source>
</evidence>
<evidence type="ECO:0000256" key="8">
    <source>
        <dbReference type="ARBA" id="ARBA00023049"/>
    </source>
</evidence>
<dbReference type="InterPro" id="IPR017050">
    <property type="entry name" value="Metallopeptidase_nem"/>
</dbReference>
<gene>
    <name evidence="14" type="primary">LOC106815383</name>
</gene>
<name>A0ABM1ET03_PRICU</name>
<sequence>MNTDNQDSNPGRGRIIRLEILQPEDLENPLENKFQVALNENPMTDHDRQRGRSAEEYHQQAAMYHDIMVDFCKNVGLPEDMPMEEWDGLIEGDIVPTMNDLRELRDEIRTPHRRKRKMTSNTDNYWTSPIQYIIDAAMPESHVAAIRSAITEWESLTCLHFQQTSTPVGNYLQIIYGNGCWSSLGMRQGGQLLSLGLGCGSHGAAIHELAHAIGFHHEHVRTDRDEHITVHYENVIAGREANFHKKNQSNFDFFDDIPYDLGSNMHYRKRAFFNSSDLDLLTIETVIPVYENRIGDQSKLSFYDALTANLAYCNGDASPCQAKGGLLTPECQHGGYWNPNNCDVCICPAGLAGDRCETVAPSEGTTEGEILDISCGDSVHFFGAQLSADTNKQEAYWLLRAPASATISFQLTSISSICYSLDGLTCETRLGCPDWLEVKYLDLAKAGPWFCVANTYGYPLLKSTQNEIILIARSTHNADFAFEFTYEAQCPDCYCVEWGPYSSCDVANTPNNCGCTMQKRSCVRAEGHCTDPIPDEHVYCQPIKKVVAACIGGEDGPAYCCDDWLLLKEGENDMCTFHKCS</sequence>
<dbReference type="CDD" id="cd04280">
    <property type="entry name" value="ZnMc_astacin_like"/>
    <property type="match status" value="1"/>
</dbReference>
<keyword evidence="7 10" id="KW-0862">Zinc</keyword>
<dbReference type="PRINTS" id="PR00480">
    <property type="entry name" value="ASTACIN"/>
</dbReference>
<comment type="subcellular location">
    <subcellularLocation>
        <location evidence="1">Secreted</location>
    </subcellularLocation>
</comment>
<dbReference type="GeneID" id="106815383"/>
<protein>
    <recommendedName>
        <fullName evidence="11">Metalloendopeptidase</fullName>
        <ecNumber evidence="11">3.4.24.-</ecNumber>
    </recommendedName>
</protein>
<feature type="active site" evidence="10">
    <location>
        <position position="208"/>
    </location>
</feature>
<evidence type="ECO:0000256" key="3">
    <source>
        <dbReference type="ARBA" id="ARBA00022670"/>
    </source>
</evidence>
<feature type="domain" description="Peptidase M12A" evidence="12">
    <location>
        <begin position="116"/>
        <end position="314"/>
    </location>
</feature>
<evidence type="ECO:0000256" key="5">
    <source>
        <dbReference type="ARBA" id="ARBA00022729"/>
    </source>
</evidence>
<feature type="binding site" evidence="10">
    <location>
        <position position="207"/>
    </location>
    <ligand>
        <name>Zn(2+)</name>
        <dbReference type="ChEBI" id="CHEBI:29105"/>
        <note>catalytic</note>
    </ligand>
</feature>
<evidence type="ECO:0000256" key="10">
    <source>
        <dbReference type="PROSITE-ProRule" id="PRU01211"/>
    </source>
</evidence>
<evidence type="ECO:0000256" key="7">
    <source>
        <dbReference type="ARBA" id="ARBA00022833"/>
    </source>
</evidence>
<dbReference type="PIRSF" id="PIRSF036365">
    <property type="entry name" value="Astacin_nematoda"/>
    <property type="match status" value="1"/>
</dbReference>
<dbReference type="SUPFAM" id="SSF55486">
    <property type="entry name" value="Metalloproteases ('zincins'), catalytic domain"/>
    <property type="match status" value="1"/>
</dbReference>
<dbReference type="InterPro" id="IPR006026">
    <property type="entry name" value="Peptidase_Metallo"/>
</dbReference>
<keyword evidence="2" id="KW-0964">Secreted</keyword>
<keyword evidence="4 10" id="KW-0479">Metal-binding</keyword>
<comment type="caution">
    <text evidence="10">Lacks conserved residue(s) required for the propagation of feature annotation.</text>
</comment>
<keyword evidence="6 10" id="KW-0378">Hydrolase</keyword>
<evidence type="ECO:0000313" key="13">
    <source>
        <dbReference type="Proteomes" id="UP000695022"/>
    </source>
</evidence>
<reference evidence="14" key="1">
    <citation type="submission" date="2025-08" db="UniProtKB">
        <authorList>
            <consortium name="RefSeq"/>
        </authorList>
    </citation>
    <scope>IDENTIFICATION</scope>
</reference>
<keyword evidence="8 10" id="KW-0482">Metalloprotease</keyword>
<evidence type="ECO:0000259" key="12">
    <source>
        <dbReference type="PROSITE" id="PS51864"/>
    </source>
</evidence>
<keyword evidence="13" id="KW-1185">Reference proteome</keyword>
<proteinExistence type="predicted"/>
<dbReference type="PANTHER" id="PTHR10127">
    <property type="entry name" value="DISCOIDIN, CUB, EGF, LAMININ , AND ZINC METALLOPROTEASE DOMAIN CONTAINING"/>
    <property type="match status" value="1"/>
</dbReference>
<keyword evidence="3 10" id="KW-0645">Protease</keyword>
<dbReference type="RefSeq" id="XP_014675324.1">
    <property type="nucleotide sequence ID" value="XM_014819838.1"/>
</dbReference>
<dbReference type="InterPro" id="IPR001506">
    <property type="entry name" value="Peptidase_M12A"/>
</dbReference>
<dbReference type="EC" id="3.4.24.-" evidence="11"/>
<evidence type="ECO:0000256" key="4">
    <source>
        <dbReference type="ARBA" id="ARBA00022723"/>
    </source>
</evidence>
<dbReference type="InterPro" id="IPR034035">
    <property type="entry name" value="Astacin-like_dom"/>
</dbReference>
<evidence type="ECO:0000313" key="14">
    <source>
        <dbReference type="RefSeq" id="XP_014675324.1"/>
    </source>
</evidence>
<dbReference type="PANTHER" id="PTHR10127:SF780">
    <property type="entry name" value="METALLOENDOPEPTIDASE"/>
    <property type="match status" value="1"/>
</dbReference>
<keyword evidence="10" id="KW-1015">Disulfide bond</keyword>
<evidence type="ECO:0000256" key="2">
    <source>
        <dbReference type="ARBA" id="ARBA00022525"/>
    </source>
</evidence>
<evidence type="ECO:0000256" key="9">
    <source>
        <dbReference type="ARBA" id="ARBA00023180"/>
    </source>
</evidence>
<keyword evidence="5" id="KW-0732">Signal</keyword>
<dbReference type="SMART" id="SM00235">
    <property type="entry name" value="ZnMc"/>
    <property type="match status" value="1"/>
</dbReference>
<dbReference type="PROSITE" id="PS51864">
    <property type="entry name" value="ASTACIN"/>
    <property type="match status" value="1"/>
</dbReference>
<feature type="disulfide bond" evidence="10">
    <location>
        <begin position="158"/>
        <end position="313"/>
    </location>
</feature>
<dbReference type="Pfam" id="PF01400">
    <property type="entry name" value="Astacin"/>
    <property type="match status" value="1"/>
</dbReference>
<organism evidence="13 14">
    <name type="scientific">Priapulus caudatus</name>
    <name type="common">Priapulid worm</name>
    <dbReference type="NCBI Taxonomy" id="37621"/>
    <lineage>
        <taxon>Eukaryota</taxon>
        <taxon>Metazoa</taxon>
        <taxon>Ecdysozoa</taxon>
        <taxon>Scalidophora</taxon>
        <taxon>Priapulida</taxon>
        <taxon>Priapulimorpha</taxon>
        <taxon>Priapulimorphida</taxon>
        <taxon>Priapulidae</taxon>
        <taxon>Priapulus</taxon>
    </lineage>
</organism>